<keyword evidence="2" id="KW-1133">Transmembrane helix</keyword>
<dbReference type="Proteomes" id="UP000076552">
    <property type="component" value="Unassembled WGS sequence"/>
</dbReference>
<organism evidence="3 4">
    <name type="scientific">Colletotrichum tofieldiae</name>
    <dbReference type="NCBI Taxonomy" id="708197"/>
    <lineage>
        <taxon>Eukaryota</taxon>
        <taxon>Fungi</taxon>
        <taxon>Dikarya</taxon>
        <taxon>Ascomycota</taxon>
        <taxon>Pezizomycotina</taxon>
        <taxon>Sordariomycetes</taxon>
        <taxon>Hypocreomycetidae</taxon>
        <taxon>Glomerellales</taxon>
        <taxon>Glomerellaceae</taxon>
        <taxon>Colletotrichum</taxon>
        <taxon>Colletotrichum spaethianum species complex</taxon>
    </lineage>
</organism>
<evidence type="ECO:0000256" key="1">
    <source>
        <dbReference type="ARBA" id="ARBA00023242"/>
    </source>
</evidence>
<evidence type="ECO:0000256" key="2">
    <source>
        <dbReference type="SAM" id="Phobius"/>
    </source>
</evidence>
<dbReference type="InterPro" id="IPR021858">
    <property type="entry name" value="Fun_TF"/>
</dbReference>
<keyword evidence="4" id="KW-1185">Reference proteome</keyword>
<dbReference type="GO" id="GO:0001228">
    <property type="term" value="F:DNA-binding transcription activator activity, RNA polymerase II-specific"/>
    <property type="evidence" value="ECO:0007669"/>
    <property type="project" value="TreeGrafter"/>
</dbReference>
<protein>
    <recommendedName>
        <fullName evidence="5">C6 zinc finger domain-containing protein</fullName>
    </recommendedName>
</protein>
<name>A0A166W3R8_9PEZI</name>
<dbReference type="EMBL" id="LFIV01000025">
    <property type="protein sequence ID" value="KZL75280.1"/>
    <property type="molecule type" value="Genomic_DNA"/>
</dbReference>
<keyword evidence="2" id="KW-0812">Transmembrane</keyword>
<evidence type="ECO:0000313" key="4">
    <source>
        <dbReference type="Proteomes" id="UP000076552"/>
    </source>
</evidence>
<gene>
    <name evidence="3" type="ORF">CT0861_08394</name>
</gene>
<dbReference type="AlphaFoldDB" id="A0A166W3R8"/>
<keyword evidence="1" id="KW-0539">Nucleus</keyword>
<dbReference type="InterPro" id="IPR053157">
    <property type="entry name" value="Sterol_Uptake_Regulator"/>
</dbReference>
<evidence type="ECO:0008006" key="5">
    <source>
        <dbReference type="Google" id="ProtNLM"/>
    </source>
</evidence>
<dbReference type="PANTHER" id="PTHR47784">
    <property type="entry name" value="STEROL UPTAKE CONTROL PROTEIN 2"/>
    <property type="match status" value="1"/>
</dbReference>
<sequence>MDDMALLHHWTISTSRTIVGFAGADDWWQQAFPRIAFGHPFVMHGILSLTALHLAHLDLHNRRRYMADAARRHNQALHGFGEAIANISDDNSDAIFACASMNIVYVFGMYGHLYESCNGDSSHSARNARVLGAEWIPMIRGIEAVLKPIYDRMRLGPLSPLLNLSNWEELDPNTEESDNGDRQLCKIRTTWDDGSDAEIYDQTLYLLRKCHAYMRQYMKAEEVVAEPAPYNRAWSGPMMWLHFLPEDFLVRLHQRQPPALVLFAHFGVLLHAVEDQWIFRGWGRSIVDVVSDLLGDYWQPWMEWPKEAVGFTSRSS</sequence>
<dbReference type="Pfam" id="PF11951">
    <property type="entry name" value="Fungal_trans_2"/>
    <property type="match status" value="1"/>
</dbReference>
<evidence type="ECO:0000313" key="3">
    <source>
        <dbReference type="EMBL" id="KZL75280.1"/>
    </source>
</evidence>
<proteinExistence type="predicted"/>
<keyword evidence="2" id="KW-0472">Membrane</keyword>
<feature type="transmembrane region" description="Helical" evidence="2">
    <location>
        <begin position="35"/>
        <end position="55"/>
    </location>
</feature>
<comment type="caution">
    <text evidence="3">The sequence shown here is derived from an EMBL/GenBank/DDBJ whole genome shotgun (WGS) entry which is preliminary data.</text>
</comment>
<accession>A0A166W3R8</accession>
<dbReference type="STRING" id="708197.A0A166W3R8"/>
<reference evidence="3 4" key="1">
    <citation type="submission" date="2015-06" db="EMBL/GenBank/DDBJ databases">
        <title>Survival trade-offs in plant roots during colonization by closely related pathogenic and mutualistic fungi.</title>
        <authorList>
            <person name="Hacquard S."/>
            <person name="Kracher B."/>
            <person name="Hiruma K."/>
            <person name="Weinman A."/>
            <person name="Muench P."/>
            <person name="Garrido Oter R."/>
            <person name="Ver Loren van Themaat E."/>
            <person name="Dallerey J.-F."/>
            <person name="Damm U."/>
            <person name="Henrissat B."/>
            <person name="Lespinet O."/>
            <person name="Thon M."/>
            <person name="Kemen E."/>
            <person name="McHardy A.C."/>
            <person name="Schulze-Lefert P."/>
            <person name="O'Connell R.J."/>
        </authorList>
    </citation>
    <scope>NUCLEOTIDE SEQUENCE [LARGE SCALE GENOMIC DNA]</scope>
    <source>
        <strain evidence="3 4">0861</strain>
    </source>
</reference>
<dbReference type="PANTHER" id="PTHR47784:SF5">
    <property type="entry name" value="STEROL UPTAKE CONTROL PROTEIN 2"/>
    <property type="match status" value="1"/>
</dbReference>